<comment type="subcellular location">
    <subcellularLocation>
        <location evidence="1">Nucleus</location>
    </subcellularLocation>
</comment>
<dbReference type="GO" id="GO:0045727">
    <property type="term" value="P:positive regulation of translation"/>
    <property type="evidence" value="ECO:0007669"/>
    <property type="project" value="TreeGrafter"/>
</dbReference>
<evidence type="ECO:0000256" key="3">
    <source>
        <dbReference type="ARBA" id="ARBA00023161"/>
    </source>
</evidence>
<feature type="compositionally biased region" description="Basic and acidic residues" evidence="5">
    <location>
        <begin position="237"/>
        <end position="274"/>
    </location>
</feature>
<keyword evidence="4" id="KW-0539">Nucleus</keyword>
<gene>
    <name evidence="8" type="primary">LOC115214749</name>
</gene>
<accession>A0A6P7SP25</accession>
<feature type="compositionally biased region" description="Basic and acidic residues" evidence="5">
    <location>
        <begin position="8"/>
        <end position="37"/>
    </location>
</feature>
<feature type="region of interest" description="Disordered" evidence="5">
    <location>
        <begin position="287"/>
        <end position="705"/>
    </location>
</feature>
<sequence length="760" mass="90129">MTARIRRSSQDSKCEHKQSKMVEKKCIDERKKDRDQPPTKVVIRRLPPSLSPEIFLEQILPLPAYDYFYYVKADMSLGVNAFTRAYINFPCAEDICTFKDKFDGYVFVDKKGNEYPAVVEFAPFQKVPKKKMRKADTKKGTIDQDSEFQKFVENIKNPHSEPTVPIESYLEELENKRKELKANHGVPKMTTPLIEFIKRKREEKKASLQRQREDRKKREQERRKARDEEKRRRKEKEKRDKEKLKEKELKKDEQPIKLLKNPEREMEKQKDECDLIRCKDELDKPIKEREKLRFSKENREKIKIDRQGQDRLKTGREGRFGERNKYSKDDRINDKSDSKFKTIKDDRCMDKSKNRDDKADRPKSNRDKYGHDRNKCYQANGNNNNSNNCRDDKKSRHDKQSKHERQDKFDRIERQDKFERHEKADKFERHEKPDKFERHEKPDKFERYEKPDKFERHEKTEKFERHEKADKFERHEKADKFERHEKADKFERHEKADKFERHEKADKFERHEKPDRSEKLEKPERTEKQETDDFDKYLHDKKNFNKIDKSEKSKVENGSSFPPASESGAKELSVSPYSADESMKPGKMSEVNKSTGDCCNFEPVRGDKQEPRKKKKERPERALYDPRKALERRQQSETARMQYHEKGNNNTDKGGNISETKAGSQEKVLPERRERNSSHDKNKGNLDKNRVDNNKTNSEKVSYSKGGYNIDKAAANKGSAEVASLSSIAASMEGGVSAENSIPTEVSSHIIEESRCHVEE</sequence>
<keyword evidence="3" id="KW-0866">Nonsense-mediated mRNA decay</keyword>
<evidence type="ECO:0000256" key="4">
    <source>
        <dbReference type="ARBA" id="ARBA00023242"/>
    </source>
</evidence>
<feature type="compositionally biased region" description="Basic and acidic residues" evidence="5">
    <location>
        <begin position="668"/>
        <end position="693"/>
    </location>
</feature>
<dbReference type="InterPro" id="IPR005120">
    <property type="entry name" value="UPF3_dom"/>
</dbReference>
<feature type="compositionally biased region" description="Basic and acidic residues" evidence="5">
    <location>
        <begin position="401"/>
        <end position="555"/>
    </location>
</feature>
<dbReference type="GO" id="GO:0005737">
    <property type="term" value="C:cytoplasm"/>
    <property type="evidence" value="ECO:0007669"/>
    <property type="project" value="TreeGrafter"/>
</dbReference>
<proteinExistence type="inferred from homology"/>
<keyword evidence="7" id="KW-1185">Reference proteome</keyword>
<feature type="compositionally biased region" description="Basic and acidic residues" evidence="5">
    <location>
        <begin position="617"/>
        <end position="635"/>
    </location>
</feature>
<dbReference type="GO" id="GO:0005730">
    <property type="term" value="C:nucleolus"/>
    <property type="evidence" value="ECO:0007669"/>
    <property type="project" value="TreeGrafter"/>
</dbReference>
<evidence type="ECO:0000256" key="1">
    <source>
        <dbReference type="ARBA" id="ARBA00004123"/>
    </source>
</evidence>
<dbReference type="RefSeq" id="XP_029639626.1">
    <property type="nucleotide sequence ID" value="XM_029783766.2"/>
</dbReference>
<dbReference type="Gene3D" id="3.30.70.330">
    <property type="match status" value="1"/>
</dbReference>
<dbReference type="FunFam" id="3.30.70.330:FF:000717">
    <property type="entry name" value="regulator of nonsense transcripts 3B"/>
    <property type="match status" value="1"/>
</dbReference>
<evidence type="ECO:0000259" key="6">
    <source>
        <dbReference type="Pfam" id="PF03467"/>
    </source>
</evidence>
<dbReference type="InterPro" id="IPR012677">
    <property type="entry name" value="Nucleotide-bd_a/b_plait_sf"/>
</dbReference>
<evidence type="ECO:0000313" key="7">
    <source>
        <dbReference type="Proteomes" id="UP000515154"/>
    </source>
</evidence>
<feature type="region of interest" description="Disordered" evidence="5">
    <location>
        <begin position="180"/>
        <end position="274"/>
    </location>
</feature>
<feature type="compositionally biased region" description="Polar residues" evidence="5">
    <location>
        <begin position="648"/>
        <end position="663"/>
    </location>
</feature>
<evidence type="ECO:0000256" key="5">
    <source>
        <dbReference type="SAM" id="MobiDB-lite"/>
    </source>
</evidence>
<feature type="domain" description="UPF3" evidence="6">
    <location>
        <begin position="38"/>
        <end position="201"/>
    </location>
</feature>
<reference evidence="8" key="1">
    <citation type="submission" date="2025-08" db="UniProtKB">
        <authorList>
            <consortium name="RefSeq"/>
        </authorList>
    </citation>
    <scope>IDENTIFICATION</scope>
</reference>
<evidence type="ECO:0000313" key="8">
    <source>
        <dbReference type="RefSeq" id="XP_029639626.1"/>
    </source>
</evidence>
<dbReference type="InterPro" id="IPR035979">
    <property type="entry name" value="RBD_domain_sf"/>
</dbReference>
<name>A0A6P7SP25_9MOLL</name>
<dbReference type="PANTHER" id="PTHR13112:SF0">
    <property type="entry name" value="FI21285P1"/>
    <property type="match status" value="1"/>
</dbReference>
<dbReference type="GO" id="GO:0000184">
    <property type="term" value="P:nuclear-transcribed mRNA catabolic process, nonsense-mediated decay"/>
    <property type="evidence" value="ECO:0007669"/>
    <property type="project" value="UniProtKB-KW"/>
</dbReference>
<feature type="compositionally biased region" description="Basic and acidic residues" evidence="5">
    <location>
        <begin position="287"/>
        <end position="375"/>
    </location>
</feature>
<dbReference type="KEGG" id="osn:115214749"/>
<feature type="region of interest" description="Disordered" evidence="5">
    <location>
        <begin position="1"/>
        <end position="38"/>
    </location>
</feature>
<comment type="similarity">
    <text evidence="2">Belongs to the RENT3 family.</text>
</comment>
<dbReference type="PANTHER" id="PTHR13112">
    <property type="entry name" value="UPF3 REGULATOR OF NONSENSE TRANSCRIPTS-LIKE PROTEIN"/>
    <property type="match status" value="1"/>
</dbReference>
<protein>
    <submittedName>
        <fullName evidence="8">Regulator of nonsense transcripts 3A isoform X1</fullName>
    </submittedName>
</protein>
<evidence type="ECO:0000256" key="2">
    <source>
        <dbReference type="ARBA" id="ARBA00005991"/>
    </source>
</evidence>
<dbReference type="SUPFAM" id="SSF54928">
    <property type="entry name" value="RNA-binding domain, RBD"/>
    <property type="match status" value="1"/>
</dbReference>
<feature type="compositionally biased region" description="Basic and acidic residues" evidence="5">
    <location>
        <begin position="203"/>
        <end position="230"/>
    </location>
</feature>
<dbReference type="InterPro" id="IPR039722">
    <property type="entry name" value="Upf3"/>
</dbReference>
<dbReference type="Proteomes" id="UP000515154">
    <property type="component" value="Linkage group LG8"/>
</dbReference>
<dbReference type="CDD" id="cd12455">
    <property type="entry name" value="RRM_like_Smg4_UPF3"/>
    <property type="match status" value="1"/>
</dbReference>
<dbReference type="GO" id="GO:0003729">
    <property type="term" value="F:mRNA binding"/>
    <property type="evidence" value="ECO:0007669"/>
    <property type="project" value="TreeGrafter"/>
</dbReference>
<organism evidence="7 8">
    <name type="scientific">Octopus sinensis</name>
    <name type="common">East Asian common octopus</name>
    <dbReference type="NCBI Taxonomy" id="2607531"/>
    <lineage>
        <taxon>Eukaryota</taxon>
        <taxon>Metazoa</taxon>
        <taxon>Spiralia</taxon>
        <taxon>Lophotrochozoa</taxon>
        <taxon>Mollusca</taxon>
        <taxon>Cephalopoda</taxon>
        <taxon>Coleoidea</taxon>
        <taxon>Octopodiformes</taxon>
        <taxon>Octopoda</taxon>
        <taxon>Incirrata</taxon>
        <taxon>Octopodidae</taxon>
        <taxon>Octopus</taxon>
    </lineage>
</organism>
<dbReference type="Pfam" id="PF03467">
    <property type="entry name" value="Smg4_UPF3"/>
    <property type="match status" value="1"/>
</dbReference>
<dbReference type="AlphaFoldDB" id="A0A6P7SP25"/>